<dbReference type="SUPFAM" id="SSF52540">
    <property type="entry name" value="P-loop containing nucleoside triphosphate hydrolases"/>
    <property type="match status" value="1"/>
</dbReference>
<dbReference type="EMBL" id="LVWD01000004">
    <property type="protein sequence ID" value="OAD43312.1"/>
    <property type="molecule type" value="Genomic_DNA"/>
</dbReference>
<evidence type="ECO:0000313" key="12">
    <source>
        <dbReference type="Proteomes" id="UP000185657"/>
    </source>
</evidence>
<comment type="function">
    <text evidence="7">Translation factor necessary for the incorporation of selenocysteine into proteins. It probably replaces EF-Tu for the insertion of selenocysteine directed by the UGA codon. SelB binds GTP and GDP.</text>
</comment>
<dbReference type="NCBIfam" id="TIGR00475">
    <property type="entry name" value="selB"/>
    <property type="match status" value="1"/>
</dbReference>
<dbReference type="PANTHER" id="PTHR43721">
    <property type="entry name" value="ELONGATION FACTOR TU-RELATED"/>
    <property type="match status" value="1"/>
</dbReference>
<dbReference type="AlphaFoldDB" id="A0A162T448"/>
<proteinExistence type="predicted"/>
<evidence type="ECO:0000256" key="6">
    <source>
        <dbReference type="ARBA" id="ARBA00023134"/>
    </source>
</evidence>
<dbReference type="OrthoDB" id="9803139at2"/>
<dbReference type="Gene3D" id="3.40.50.300">
    <property type="entry name" value="P-loop containing nucleotide triphosphate hydrolases"/>
    <property type="match status" value="1"/>
</dbReference>
<evidence type="ECO:0000256" key="1">
    <source>
        <dbReference type="ARBA" id="ARBA00004496"/>
    </source>
</evidence>
<dbReference type="Proteomes" id="UP000185680">
    <property type="component" value="Chromosome"/>
</dbReference>
<dbReference type="PANTHER" id="PTHR43721:SF22">
    <property type="entry name" value="ELONGATION FACTOR TU, MITOCHONDRIAL"/>
    <property type="match status" value="1"/>
</dbReference>
<dbReference type="Proteomes" id="UP000185657">
    <property type="component" value="Unassembled WGS sequence"/>
</dbReference>
<evidence type="ECO:0000256" key="2">
    <source>
        <dbReference type="ARBA" id="ARBA00015953"/>
    </source>
</evidence>
<dbReference type="Gene3D" id="1.10.10.2770">
    <property type="match status" value="1"/>
</dbReference>
<dbReference type="GO" id="GO:0005737">
    <property type="term" value="C:cytoplasm"/>
    <property type="evidence" value="ECO:0007669"/>
    <property type="project" value="UniProtKB-SubCell"/>
</dbReference>
<evidence type="ECO:0000256" key="8">
    <source>
        <dbReference type="ARBA" id="ARBA00031615"/>
    </source>
</evidence>
<dbReference type="CDD" id="cd04171">
    <property type="entry name" value="SelB"/>
    <property type="match status" value="1"/>
</dbReference>
<dbReference type="InterPro" id="IPR015190">
    <property type="entry name" value="Elong_fac_SelB-wing-hlx_typ-2"/>
</dbReference>
<dbReference type="CDD" id="cd15491">
    <property type="entry name" value="selB_III"/>
    <property type="match status" value="1"/>
</dbReference>
<sequence>MIVATAGHVDHGKTTLVKALTGTDTDRLAEEKRRGMSIDLGFAYADFGSEWPIGFVDVPGHERFVRNMLAGVAAVDFALLVVAADDGPMPQTREHVAILDLLGIEQGAVAITKIDRVSPERLAEVRVEVAALLATGALRGAPVFPVAAPSGEGLMALRAHLMAADRAWTGRSPHGHFRLAVDRSFTIDGAGLVVTGAVFSGRVQVGDQLLISPLGTPVRVRSIHAQNQTAVLARAGQRCALNLVGSDLKRQEVQRGAWIVAPMAHAPTARLDVRLHVLESESRALTHWTPVHLHIGATALSARVATLGDRSIGPGSSGLAQLVLDQPTSAMRGDRFILRDQSGRNTIAGGFVVDPSGLVRGRSKPARLAQLSAMERPSVADSLAALVAVTPEGIDLARFGQAWNLTAHELDSLLQGLEIQVVATASGRLAVAASQWASLSADICAAVDAWHGEHPDSLGPTDAELAAQIATRNASAVFRSALKALLADGSLVRAGLSLRRPGHSARLDAEDVLLLERVSAILQTHGLRPPIVGELATALDMDLPLLLEFLLRVSALGHLVRIAKNRFFLPGTVVALGELAETLAAEAADGLFDAARYRDRSGIGRNLTVQVLEFLDRIAVTKLIGDRRAMRS</sequence>
<dbReference type="SUPFAM" id="SSF46785">
    <property type="entry name" value="Winged helix' DNA-binding domain"/>
    <property type="match status" value="2"/>
</dbReference>
<dbReference type="Pfam" id="PF03144">
    <property type="entry name" value="GTP_EFTU_D2"/>
    <property type="match status" value="1"/>
</dbReference>
<feature type="domain" description="Tr-type G" evidence="9">
    <location>
        <begin position="1"/>
        <end position="174"/>
    </location>
</feature>
<dbReference type="InterPro" id="IPR009001">
    <property type="entry name" value="Transl_elong_EF1A/Init_IF2_C"/>
</dbReference>
<dbReference type="SUPFAM" id="SSF50465">
    <property type="entry name" value="EF-Tu/eEF-1alpha/eIF2-gamma C-terminal domain"/>
    <property type="match status" value="1"/>
</dbReference>
<dbReference type="KEGG" id="hyl:LPB072_18935"/>
<dbReference type="InterPro" id="IPR009000">
    <property type="entry name" value="Transl_B-barrel_sf"/>
</dbReference>
<reference evidence="10 13" key="2">
    <citation type="submission" date="2016-10" db="EMBL/GenBank/DDBJ databases">
        <title>Hydorgenophaga sp. LPB0072 isolated from gastropod.</title>
        <authorList>
            <person name="Kim E."/>
            <person name="Yi H."/>
        </authorList>
    </citation>
    <scope>NUCLEOTIDE SEQUENCE [LARGE SCALE GENOMIC DNA]</scope>
    <source>
        <strain evidence="10 13">LPB0072</strain>
    </source>
</reference>
<keyword evidence="5" id="KW-0648">Protein biosynthesis</keyword>
<evidence type="ECO:0000256" key="7">
    <source>
        <dbReference type="ARBA" id="ARBA00025526"/>
    </source>
</evidence>
<name>A0A162T448_9BURK</name>
<dbReference type="PROSITE" id="PS51722">
    <property type="entry name" value="G_TR_2"/>
    <property type="match status" value="1"/>
</dbReference>
<dbReference type="Pfam" id="PF00009">
    <property type="entry name" value="GTP_EFTU"/>
    <property type="match status" value="1"/>
</dbReference>
<dbReference type="InterPro" id="IPR015191">
    <property type="entry name" value="SelB_WHD4"/>
</dbReference>
<dbReference type="Gene3D" id="2.40.30.10">
    <property type="entry name" value="Translation factors"/>
    <property type="match status" value="1"/>
</dbReference>
<dbReference type="Pfam" id="PF09106">
    <property type="entry name" value="WHD_2nd_SelB"/>
    <property type="match status" value="1"/>
</dbReference>
<evidence type="ECO:0000313" key="10">
    <source>
        <dbReference type="EMBL" id="AOW14590.1"/>
    </source>
</evidence>
<dbReference type="GO" id="GO:0003723">
    <property type="term" value="F:RNA binding"/>
    <property type="evidence" value="ECO:0007669"/>
    <property type="project" value="InterPro"/>
</dbReference>
<comment type="subcellular location">
    <subcellularLocation>
        <location evidence="1">Cytoplasm</location>
    </subcellularLocation>
</comment>
<dbReference type="Pfam" id="PF09107">
    <property type="entry name" value="WHD_3rd_SelB"/>
    <property type="match status" value="1"/>
</dbReference>
<reference evidence="11 12" key="1">
    <citation type="submission" date="2016-02" db="EMBL/GenBank/DDBJ databases">
        <title>Draft genome sequence of Hydrogenophaga sp. LPB0072.</title>
        <authorList>
            <person name="Shin S.-K."/>
            <person name="Yi H."/>
        </authorList>
    </citation>
    <scope>NUCLEOTIDE SEQUENCE [LARGE SCALE GENOMIC DNA]</scope>
    <source>
        <strain evidence="11 12">LPB0072</strain>
    </source>
</reference>
<dbReference type="InterPro" id="IPR057335">
    <property type="entry name" value="Beta-barrel_SelB"/>
</dbReference>
<dbReference type="GO" id="GO:0005525">
    <property type="term" value="F:GTP binding"/>
    <property type="evidence" value="ECO:0007669"/>
    <property type="project" value="UniProtKB-KW"/>
</dbReference>
<dbReference type="InterPro" id="IPR004535">
    <property type="entry name" value="Transl_elong_SelB"/>
</dbReference>
<dbReference type="InterPro" id="IPR036388">
    <property type="entry name" value="WH-like_DNA-bd_sf"/>
</dbReference>
<dbReference type="InterPro" id="IPR036390">
    <property type="entry name" value="WH_DNA-bd_sf"/>
</dbReference>
<protein>
    <recommendedName>
        <fullName evidence="2">Selenocysteine-specific elongation factor</fullName>
    </recommendedName>
    <alternativeName>
        <fullName evidence="8">SelB translation factor</fullName>
    </alternativeName>
</protein>
<dbReference type="SUPFAM" id="SSF50447">
    <property type="entry name" value="Translation proteins"/>
    <property type="match status" value="1"/>
</dbReference>
<keyword evidence="10" id="KW-0251">Elongation factor</keyword>
<dbReference type="RefSeq" id="WP_066087004.1">
    <property type="nucleotide sequence ID" value="NZ_CP017476.1"/>
</dbReference>
<gene>
    <name evidence="10" type="ORF">LPB072_18935</name>
    <name evidence="11" type="ORF">LPB72_05615</name>
</gene>
<dbReference type="InterPro" id="IPR004161">
    <property type="entry name" value="EFTu-like_2"/>
</dbReference>
<dbReference type="EMBL" id="CP017476">
    <property type="protein sequence ID" value="AOW14590.1"/>
    <property type="molecule type" value="Genomic_DNA"/>
</dbReference>
<evidence type="ECO:0000313" key="11">
    <source>
        <dbReference type="EMBL" id="OAD43312.1"/>
    </source>
</evidence>
<keyword evidence="4" id="KW-0547">Nucleotide-binding</keyword>
<dbReference type="InterPro" id="IPR027417">
    <property type="entry name" value="P-loop_NTPase"/>
</dbReference>
<dbReference type="STRING" id="1763535.LPB072_18935"/>
<keyword evidence="3" id="KW-0963">Cytoplasm</keyword>
<dbReference type="GO" id="GO:0001514">
    <property type="term" value="P:selenocysteine incorporation"/>
    <property type="evidence" value="ECO:0007669"/>
    <property type="project" value="InterPro"/>
</dbReference>
<dbReference type="Pfam" id="PF25461">
    <property type="entry name" value="Beta-barrel_SelB"/>
    <property type="match status" value="1"/>
</dbReference>
<organism evidence="10 13">
    <name type="scientific">Hydrogenophaga crassostreae</name>
    <dbReference type="NCBI Taxonomy" id="1763535"/>
    <lineage>
        <taxon>Bacteria</taxon>
        <taxon>Pseudomonadati</taxon>
        <taxon>Pseudomonadota</taxon>
        <taxon>Betaproteobacteria</taxon>
        <taxon>Burkholderiales</taxon>
        <taxon>Comamonadaceae</taxon>
        <taxon>Hydrogenophaga</taxon>
    </lineage>
</organism>
<keyword evidence="6" id="KW-0342">GTP-binding</keyword>
<evidence type="ECO:0000259" key="9">
    <source>
        <dbReference type="PROSITE" id="PS51722"/>
    </source>
</evidence>
<dbReference type="CDD" id="cd03696">
    <property type="entry name" value="SelB_II"/>
    <property type="match status" value="1"/>
</dbReference>
<evidence type="ECO:0000256" key="5">
    <source>
        <dbReference type="ARBA" id="ARBA00022917"/>
    </source>
</evidence>
<dbReference type="InterPro" id="IPR050055">
    <property type="entry name" value="EF-Tu_GTPase"/>
</dbReference>
<dbReference type="Gene3D" id="1.10.10.10">
    <property type="entry name" value="Winged helix-like DNA-binding domain superfamily/Winged helix DNA-binding domain"/>
    <property type="match status" value="1"/>
</dbReference>
<dbReference type="GO" id="GO:0003924">
    <property type="term" value="F:GTPase activity"/>
    <property type="evidence" value="ECO:0007669"/>
    <property type="project" value="InterPro"/>
</dbReference>
<dbReference type="GO" id="GO:0003746">
    <property type="term" value="F:translation elongation factor activity"/>
    <property type="evidence" value="ECO:0007669"/>
    <property type="project" value="UniProtKB-KW"/>
</dbReference>
<dbReference type="PRINTS" id="PR00315">
    <property type="entry name" value="ELONGATNFCT"/>
</dbReference>
<keyword evidence="12" id="KW-1185">Reference proteome</keyword>
<accession>A0A162T448</accession>
<evidence type="ECO:0000256" key="4">
    <source>
        <dbReference type="ARBA" id="ARBA00022741"/>
    </source>
</evidence>
<evidence type="ECO:0000256" key="3">
    <source>
        <dbReference type="ARBA" id="ARBA00022490"/>
    </source>
</evidence>
<evidence type="ECO:0000313" key="13">
    <source>
        <dbReference type="Proteomes" id="UP000185680"/>
    </source>
</evidence>
<dbReference type="InterPro" id="IPR000795">
    <property type="entry name" value="T_Tr_GTP-bd_dom"/>
</dbReference>